<evidence type="ECO:0000313" key="1">
    <source>
        <dbReference type="EMBL" id="KAA6393658.1"/>
    </source>
</evidence>
<proteinExistence type="predicted"/>
<gene>
    <name evidence="1" type="ORF">EZS28_010812</name>
</gene>
<protein>
    <submittedName>
        <fullName evidence="1">Uncharacterized protein</fullName>
    </submittedName>
</protein>
<dbReference type="AlphaFoldDB" id="A0A5J4WFK3"/>
<accession>A0A5J4WFK3</accession>
<reference evidence="1 2" key="1">
    <citation type="submission" date="2019-03" db="EMBL/GenBank/DDBJ databases">
        <title>Single cell metagenomics reveals metabolic interactions within the superorganism composed of flagellate Streblomastix strix and complex community of Bacteroidetes bacteria on its surface.</title>
        <authorList>
            <person name="Treitli S.C."/>
            <person name="Kolisko M."/>
            <person name="Husnik F."/>
            <person name="Keeling P."/>
            <person name="Hampl V."/>
        </authorList>
    </citation>
    <scope>NUCLEOTIDE SEQUENCE [LARGE SCALE GENOMIC DNA]</scope>
    <source>
        <strain evidence="1">ST1C</strain>
    </source>
</reference>
<dbReference type="Proteomes" id="UP000324800">
    <property type="component" value="Unassembled WGS sequence"/>
</dbReference>
<sequence length="118" mass="14036">MSTNNYFSQHFQCHACPSECTSRYLEDLLCLKKTEINRKELNRHKEKREIANRRTFDDVTEAMMVAEIQDALSAGHPYEQCTFEKWVSNTNNKDISRGFKQSFRDRQWRDVKLCIVKP</sequence>
<organism evidence="1 2">
    <name type="scientific">Streblomastix strix</name>
    <dbReference type="NCBI Taxonomy" id="222440"/>
    <lineage>
        <taxon>Eukaryota</taxon>
        <taxon>Metamonada</taxon>
        <taxon>Preaxostyla</taxon>
        <taxon>Oxymonadida</taxon>
        <taxon>Streblomastigidae</taxon>
        <taxon>Streblomastix</taxon>
    </lineage>
</organism>
<name>A0A5J4WFK3_9EUKA</name>
<dbReference type="EMBL" id="SNRW01002172">
    <property type="protein sequence ID" value="KAA6393658.1"/>
    <property type="molecule type" value="Genomic_DNA"/>
</dbReference>
<evidence type="ECO:0000313" key="2">
    <source>
        <dbReference type="Proteomes" id="UP000324800"/>
    </source>
</evidence>
<comment type="caution">
    <text evidence="1">The sequence shown here is derived from an EMBL/GenBank/DDBJ whole genome shotgun (WGS) entry which is preliminary data.</text>
</comment>